<comment type="caution">
    <text evidence="1">The sequence shown here is derived from an EMBL/GenBank/DDBJ whole genome shotgun (WGS) entry which is preliminary data.</text>
</comment>
<name>A0A2P8DM54_9ACTN</name>
<protein>
    <submittedName>
        <fullName evidence="1">Uncharacterized protein</fullName>
    </submittedName>
</protein>
<organism evidence="1 2">
    <name type="scientific">Haloactinopolyspora alba</name>
    <dbReference type="NCBI Taxonomy" id="648780"/>
    <lineage>
        <taxon>Bacteria</taxon>
        <taxon>Bacillati</taxon>
        <taxon>Actinomycetota</taxon>
        <taxon>Actinomycetes</taxon>
        <taxon>Jiangellales</taxon>
        <taxon>Jiangellaceae</taxon>
        <taxon>Haloactinopolyspora</taxon>
    </lineage>
</organism>
<evidence type="ECO:0000313" key="1">
    <source>
        <dbReference type="EMBL" id="PSK98286.1"/>
    </source>
</evidence>
<evidence type="ECO:0000313" key="2">
    <source>
        <dbReference type="Proteomes" id="UP000243528"/>
    </source>
</evidence>
<gene>
    <name evidence="1" type="ORF">CLV30_12072</name>
</gene>
<dbReference type="Proteomes" id="UP000243528">
    <property type="component" value="Unassembled WGS sequence"/>
</dbReference>
<accession>A0A2P8DM54</accession>
<dbReference type="EMBL" id="PYGE01000020">
    <property type="protein sequence ID" value="PSK98286.1"/>
    <property type="molecule type" value="Genomic_DNA"/>
</dbReference>
<reference evidence="1 2" key="1">
    <citation type="submission" date="2018-03" db="EMBL/GenBank/DDBJ databases">
        <title>Genomic Encyclopedia of Archaeal and Bacterial Type Strains, Phase II (KMG-II): from individual species to whole genera.</title>
        <authorList>
            <person name="Goeker M."/>
        </authorList>
    </citation>
    <scope>NUCLEOTIDE SEQUENCE [LARGE SCALE GENOMIC DNA]</scope>
    <source>
        <strain evidence="1 2">DSM 45211</strain>
    </source>
</reference>
<sequence length="131" mass="14499">MDYSDVPALADVYLEDSFVLEIVEEAGALRFTIEAVLTERHPDYRPPGPDEQYCYADAHLMFTSTTAIEWISRAAVSFTDASGETDLGNIDEMVRVDDHWRISGDWGEVNVYTPDPPELHILAAGSSSDAS</sequence>
<keyword evidence="2" id="KW-1185">Reference proteome</keyword>
<dbReference type="AlphaFoldDB" id="A0A2P8DM54"/>
<proteinExistence type="predicted"/>